<name>A0ABX1RW22_9FLAO</name>
<proteinExistence type="predicted"/>
<evidence type="ECO:0000313" key="1">
    <source>
        <dbReference type="EMBL" id="NMH86694.1"/>
    </source>
</evidence>
<dbReference type="Pfam" id="PF02012">
    <property type="entry name" value="BNR"/>
    <property type="match status" value="1"/>
</dbReference>
<comment type="caution">
    <text evidence="1">The sequence shown here is derived from an EMBL/GenBank/DDBJ whole genome shotgun (WGS) entry which is preliminary data.</text>
</comment>
<dbReference type="EMBL" id="JABBHF010000002">
    <property type="protein sequence ID" value="NMH86694.1"/>
    <property type="molecule type" value="Genomic_DNA"/>
</dbReference>
<protein>
    <submittedName>
        <fullName evidence="1">Oxidoreductase</fullName>
    </submittedName>
</protein>
<dbReference type="InterPro" id="IPR002860">
    <property type="entry name" value="BNR_rpt"/>
</dbReference>
<evidence type="ECO:0000313" key="2">
    <source>
        <dbReference type="Proteomes" id="UP000746690"/>
    </source>
</evidence>
<keyword evidence="2" id="KW-1185">Reference proteome</keyword>
<dbReference type="SUPFAM" id="SSF110296">
    <property type="entry name" value="Oligoxyloglucan reducing end-specific cellobiohydrolase"/>
    <property type="match status" value="1"/>
</dbReference>
<gene>
    <name evidence="1" type="ORF">HHX25_04205</name>
</gene>
<dbReference type="Gene3D" id="2.130.10.10">
    <property type="entry name" value="YVTN repeat-like/Quinoprotein amine dehydrogenase"/>
    <property type="match status" value="1"/>
</dbReference>
<dbReference type="PANTHER" id="PTHR47199:SF2">
    <property type="entry name" value="PHOTOSYSTEM II STABILITY_ASSEMBLY FACTOR HCF136, CHLOROPLASTIC"/>
    <property type="match status" value="1"/>
</dbReference>
<organism evidence="1 2">
    <name type="scientific">Flavivirga algicola</name>
    <dbReference type="NCBI Taxonomy" id="2729136"/>
    <lineage>
        <taxon>Bacteria</taxon>
        <taxon>Pseudomonadati</taxon>
        <taxon>Bacteroidota</taxon>
        <taxon>Flavobacteriia</taxon>
        <taxon>Flavobacteriales</taxon>
        <taxon>Flavobacteriaceae</taxon>
        <taxon>Flavivirga</taxon>
    </lineage>
</organism>
<reference evidence="1 2" key="1">
    <citation type="submission" date="2020-04" db="EMBL/GenBank/DDBJ databases">
        <title>A Flavivirga sp. nov.</title>
        <authorList>
            <person name="Sun X."/>
        </authorList>
    </citation>
    <scope>NUCLEOTIDE SEQUENCE [LARGE SCALE GENOMIC DNA]</scope>
    <source>
        <strain evidence="1 2">Y03</strain>
    </source>
</reference>
<accession>A0ABX1RW22</accession>
<dbReference type="Proteomes" id="UP000746690">
    <property type="component" value="Unassembled WGS sequence"/>
</dbReference>
<sequence>MKKVSLLLIAMFIFFGFKAFNTFKFRNINSVEISTIIKDSLLNVRALEIIENTNVLVFLTSNGNMGVVPIEENGTSNKNIAYPIKVKSDSISPNFRALAGSSKHGYGLSIGSPALLFKLDIGKDTVVYRENHPKTFYDSMDFWNNQEGIAIGDPTNDCMSIIITRDGGETWHKLPCDSLPKVNEGEAAFAASDTNIAIVGNHTWVATGGKSSRILYSPDKGKTWKVYNTPIVQGLETTGMYSIDFYDELNGFAIGGDYTKPEDNAANKIKTIDGGKTWELVAQNKNPGYRSCVQYIPNRGGKELVAVGFKGIDYSNDSGNSWKHLNDEGFYTIRFLNDSIAYAAGAGSISKLTFRE</sequence>
<dbReference type="RefSeq" id="WP_169670469.1">
    <property type="nucleotide sequence ID" value="NZ_JABBHF010000002.1"/>
</dbReference>
<dbReference type="PANTHER" id="PTHR47199">
    <property type="entry name" value="PHOTOSYSTEM II STABILITY/ASSEMBLY FACTOR HCF136, CHLOROPLASTIC"/>
    <property type="match status" value="1"/>
</dbReference>
<dbReference type="InterPro" id="IPR015943">
    <property type="entry name" value="WD40/YVTN_repeat-like_dom_sf"/>
</dbReference>